<sequence>METETVVIKVKYGLTLMRFNAIVVDQGLDLNMNGLRERIFFPLSPGVQPPFQNLRSNISEILKSVSEPRETLTKPSTELEAKAPGIAELVHGFSKLVLSYISQLSDSQISGSTTDTTKTKDADCSTFAHVTSKDFPTISEESSLRSHKDLPKLKPELVQECAEAIKLGKVILEKDSPKEDNKTSAPQDQNPTSVIGKPRDSYLDPSFMFECPFVGIPVRNYFDMQPQSGSHGFPFKRSNSQSDCNAGIFHRGVHCDGCGVHPITGIRFKSKRKEDYDPSSICFAKMGNDTDDISIDRLVAYQRSSFRGPCHSHEHLPKICQVFRGCKVVVPLKLDSHFIQDVNIMDGTIMAPLTPFTKIWRMRNGEIEIPAAGLAVDQELDVAVDFVAPELPGLYISYWRMASHSVQKFGQRVWLFSSGESISVPLAPSSSDLHPIIHLKPTLAHPVPFVPSAASTAIVNAHASAQGVTEKNEVKEKVLRELEDMGFKQVDLNNEVLRTNEYDMEQSVDDLCAVSEWDPILVELQEMDFQDTEMNKKLLKKNNGSIERVVMDLITGERQFRKRSRS</sequence>
<feature type="domain" description="ZZ-type" evidence="8">
    <location>
        <begin position="250"/>
        <end position="300"/>
    </location>
</feature>
<comment type="subcellular location">
    <subcellularLocation>
        <location evidence="1">Cytoplasmic vesicle</location>
        <location evidence="1">Autophagosome</location>
    </subcellularLocation>
</comment>
<feature type="region of interest" description="Disordered" evidence="6">
    <location>
        <begin position="172"/>
        <end position="197"/>
    </location>
</feature>
<evidence type="ECO:0000256" key="3">
    <source>
        <dbReference type="ARBA" id="ARBA00022771"/>
    </source>
</evidence>
<dbReference type="EMBL" id="CACTIH010001880">
    <property type="protein sequence ID" value="CAA2967277.1"/>
    <property type="molecule type" value="Genomic_DNA"/>
</dbReference>
<dbReference type="SMART" id="SM00291">
    <property type="entry name" value="ZnF_ZZ"/>
    <property type="match status" value="1"/>
</dbReference>
<dbReference type="AlphaFoldDB" id="A0A8S0QKG2"/>
<dbReference type="PROSITE" id="PS50135">
    <property type="entry name" value="ZF_ZZ_2"/>
    <property type="match status" value="1"/>
</dbReference>
<keyword evidence="4" id="KW-0862">Zinc</keyword>
<dbReference type="Pfam" id="PF00569">
    <property type="entry name" value="ZZ"/>
    <property type="match status" value="1"/>
</dbReference>
<accession>A0A8S0QKG2</accession>
<dbReference type="CDD" id="cd14319">
    <property type="entry name" value="UBA_NBR1"/>
    <property type="match status" value="1"/>
</dbReference>
<evidence type="ECO:0000256" key="4">
    <source>
        <dbReference type="ARBA" id="ARBA00022833"/>
    </source>
</evidence>
<dbReference type="Gene3D" id="1.10.8.10">
    <property type="entry name" value="DNA helicase RuvA subunit, C-terminal domain"/>
    <property type="match status" value="2"/>
</dbReference>
<dbReference type="PANTHER" id="PTHR20930">
    <property type="entry name" value="OVARIAN CARCINOMA ANTIGEN CA125-RELATED"/>
    <property type="match status" value="1"/>
</dbReference>
<dbReference type="PROSITE" id="PS50030">
    <property type="entry name" value="UBA"/>
    <property type="match status" value="1"/>
</dbReference>
<dbReference type="Gene3D" id="3.30.60.90">
    <property type="match status" value="1"/>
</dbReference>
<dbReference type="CDD" id="cd14947">
    <property type="entry name" value="NBR1_like"/>
    <property type="match status" value="1"/>
</dbReference>
<dbReference type="Pfam" id="PF24932">
    <property type="entry name" value="UBA_NBR1_C"/>
    <property type="match status" value="2"/>
</dbReference>
<dbReference type="InterPro" id="IPR009060">
    <property type="entry name" value="UBA-like_sf"/>
</dbReference>
<comment type="caution">
    <text evidence="9">The sequence shown here is derived from an EMBL/GenBank/DDBJ whole genome shotgun (WGS) entry which is preliminary data.</text>
</comment>
<dbReference type="GO" id="GO:0005776">
    <property type="term" value="C:autophagosome"/>
    <property type="evidence" value="ECO:0007669"/>
    <property type="project" value="UniProtKB-SubCell"/>
</dbReference>
<dbReference type="Proteomes" id="UP000594638">
    <property type="component" value="Unassembled WGS sequence"/>
</dbReference>
<dbReference type="PANTHER" id="PTHR20930:SF0">
    <property type="entry name" value="PROTEIN ILRUN"/>
    <property type="match status" value="1"/>
</dbReference>
<evidence type="ECO:0000256" key="1">
    <source>
        <dbReference type="ARBA" id="ARBA00004419"/>
    </source>
</evidence>
<dbReference type="Gene3D" id="2.60.40.10">
    <property type="entry name" value="Immunoglobulins"/>
    <property type="match status" value="1"/>
</dbReference>
<dbReference type="InterPro" id="IPR015940">
    <property type="entry name" value="UBA"/>
</dbReference>
<dbReference type="SUPFAM" id="SSF57850">
    <property type="entry name" value="RING/U-box"/>
    <property type="match status" value="1"/>
</dbReference>
<dbReference type="SUPFAM" id="SSF46934">
    <property type="entry name" value="UBA-like"/>
    <property type="match status" value="1"/>
</dbReference>
<evidence type="ECO:0000256" key="5">
    <source>
        <dbReference type="PROSITE-ProRule" id="PRU00228"/>
    </source>
</evidence>
<dbReference type="OrthoDB" id="906664at2759"/>
<dbReference type="Gramene" id="OE9A098500T1">
    <property type="protein sequence ID" value="OE9A098500C1"/>
    <property type="gene ID" value="OE9A098500"/>
</dbReference>
<dbReference type="InterPro" id="IPR056893">
    <property type="entry name" value="UBA_Nbr1_C"/>
</dbReference>
<feature type="compositionally biased region" description="Polar residues" evidence="6">
    <location>
        <begin position="183"/>
        <end position="193"/>
    </location>
</feature>
<proteinExistence type="predicted"/>
<reference evidence="9 10" key="1">
    <citation type="submission" date="2019-12" db="EMBL/GenBank/DDBJ databases">
        <authorList>
            <person name="Alioto T."/>
            <person name="Alioto T."/>
            <person name="Gomez Garrido J."/>
        </authorList>
    </citation>
    <scope>NUCLEOTIDE SEQUENCE [LARGE SCALE GENOMIC DNA]</scope>
</reference>
<keyword evidence="2" id="KW-0479">Metal-binding</keyword>
<dbReference type="InterPro" id="IPR000433">
    <property type="entry name" value="Znf_ZZ"/>
</dbReference>
<dbReference type="InterPro" id="IPR043145">
    <property type="entry name" value="Znf_ZZ_sf"/>
</dbReference>
<evidence type="ECO:0000256" key="2">
    <source>
        <dbReference type="ARBA" id="ARBA00022723"/>
    </source>
</evidence>
<organism evidence="9 10">
    <name type="scientific">Olea europaea subsp. europaea</name>
    <dbReference type="NCBI Taxonomy" id="158383"/>
    <lineage>
        <taxon>Eukaryota</taxon>
        <taxon>Viridiplantae</taxon>
        <taxon>Streptophyta</taxon>
        <taxon>Embryophyta</taxon>
        <taxon>Tracheophyta</taxon>
        <taxon>Spermatophyta</taxon>
        <taxon>Magnoliopsida</taxon>
        <taxon>eudicotyledons</taxon>
        <taxon>Gunneridae</taxon>
        <taxon>Pentapetalae</taxon>
        <taxon>asterids</taxon>
        <taxon>lamiids</taxon>
        <taxon>Lamiales</taxon>
        <taxon>Oleaceae</taxon>
        <taxon>Oleeae</taxon>
        <taxon>Olea</taxon>
    </lineage>
</organism>
<dbReference type="GO" id="GO:0008270">
    <property type="term" value="F:zinc ion binding"/>
    <property type="evidence" value="ECO:0007669"/>
    <property type="project" value="UniProtKB-KW"/>
</dbReference>
<evidence type="ECO:0000259" key="7">
    <source>
        <dbReference type="PROSITE" id="PS50030"/>
    </source>
</evidence>
<gene>
    <name evidence="9" type="ORF">OLEA9_A098500</name>
</gene>
<dbReference type="Pfam" id="PF16158">
    <property type="entry name" value="N_BRCA1_IG"/>
    <property type="match status" value="1"/>
</dbReference>
<feature type="compositionally biased region" description="Basic and acidic residues" evidence="6">
    <location>
        <begin position="172"/>
        <end position="182"/>
    </location>
</feature>
<dbReference type="InterPro" id="IPR013783">
    <property type="entry name" value="Ig-like_fold"/>
</dbReference>
<keyword evidence="3 5" id="KW-0863">Zinc-finger</keyword>
<protein>
    <submittedName>
        <fullName evidence="9">NBR1 homolog</fullName>
    </submittedName>
</protein>
<name>A0A8S0QKG2_OLEEU</name>
<keyword evidence="10" id="KW-1185">Reference proteome</keyword>
<evidence type="ECO:0000313" key="10">
    <source>
        <dbReference type="Proteomes" id="UP000594638"/>
    </source>
</evidence>
<evidence type="ECO:0000259" key="8">
    <source>
        <dbReference type="PROSITE" id="PS50135"/>
    </source>
</evidence>
<dbReference type="InterPro" id="IPR032350">
    <property type="entry name" value="Nbr1_FW"/>
</dbReference>
<feature type="domain" description="UBA" evidence="7">
    <location>
        <begin position="473"/>
        <end position="514"/>
    </location>
</feature>
<evidence type="ECO:0000313" key="9">
    <source>
        <dbReference type="EMBL" id="CAA2967277.1"/>
    </source>
</evidence>
<evidence type="ECO:0000256" key="6">
    <source>
        <dbReference type="SAM" id="MobiDB-lite"/>
    </source>
</evidence>